<dbReference type="AlphaFoldDB" id="A0A9W7B7D0"/>
<proteinExistence type="predicted"/>
<dbReference type="Pfam" id="PF13306">
    <property type="entry name" value="LRR_5"/>
    <property type="match status" value="1"/>
</dbReference>
<dbReference type="EMBL" id="BLQM01000356">
    <property type="protein sequence ID" value="GMH85212.1"/>
    <property type="molecule type" value="Genomic_DNA"/>
</dbReference>
<organism evidence="1 2">
    <name type="scientific">Triparma laevis f. inornata</name>
    <dbReference type="NCBI Taxonomy" id="1714386"/>
    <lineage>
        <taxon>Eukaryota</taxon>
        <taxon>Sar</taxon>
        <taxon>Stramenopiles</taxon>
        <taxon>Ochrophyta</taxon>
        <taxon>Bolidophyceae</taxon>
        <taxon>Parmales</taxon>
        <taxon>Triparmaceae</taxon>
        <taxon>Triparma</taxon>
    </lineage>
</organism>
<comment type="caution">
    <text evidence="1">The sequence shown here is derived from an EMBL/GenBank/DDBJ whole genome shotgun (WGS) entry which is preliminary data.</text>
</comment>
<reference evidence="2" key="1">
    <citation type="journal article" date="2023" name="Commun. Biol.">
        <title>Genome analysis of Parmales, the sister group of diatoms, reveals the evolutionary specialization of diatoms from phago-mixotrophs to photoautotrophs.</title>
        <authorList>
            <person name="Ban H."/>
            <person name="Sato S."/>
            <person name="Yoshikawa S."/>
            <person name="Yamada K."/>
            <person name="Nakamura Y."/>
            <person name="Ichinomiya M."/>
            <person name="Sato N."/>
            <person name="Blanc-Mathieu R."/>
            <person name="Endo H."/>
            <person name="Kuwata A."/>
            <person name="Ogata H."/>
        </authorList>
    </citation>
    <scope>NUCLEOTIDE SEQUENCE [LARGE SCALE GENOMIC DNA]</scope>
</reference>
<dbReference type="Gene3D" id="3.80.10.10">
    <property type="entry name" value="Ribonuclease Inhibitor"/>
    <property type="match status" value="1"/>
</dbReference>
<protein>
    <submittedName>
        <fullName evidence="1">Uncharacterized protein</fullName>
    </submittedName>
</protein>
<accession>A0A9W7B7D0</accession>
<gene>
    <name evidence="1" type="ORF">TL16_g10157</name>
</gene>
<dbReference type="InterPro" id="IPR026906">
    <property type="entry name" value="LRR_5"/>
</dbReference>
<dbReference type="InterPro" id="IPR032675">
    <property type="entry name" value="LRR_dom_sf"/>
</dbReference>
<evidence type="ECO:0000313" key="1">
    <source>
        <dbReference type="EMBL" id="GMH85212.1"/>
    </source>
</evidence>
<evidence type="ECO:0000313" key="2">
    <source>
        <dbReference type="Proteomes" id="UP001162640"/>
    </source>
</evidence>
<dbReference type="Proteomes" id="UP001162640">
    <property type="component" value="Unassembled WGS sequence"/>
</dbReference>
<sequence>MHVLHACSKLVPSSIDINDFDNDTTLEVVAHLRLQQLLAGNTFLNTDDFRRLIVPHLQNDTLMTIRLSSKPWSRVSDAFISDGVESGTMLVHSGKDISWMEANARKERRALVTRVIFLLNITKVGENACYLAANLVIVDIPEGVESIGVCAYGRCSRLTTVSFPTTLKSIG</sequence>
<name>A0A9W7B7D0_9STRA</name>